<evidence type="ECO:0000256" key="1">
    <source>
        <dbReference type="SAM" id="Coils"/>
    </source>
</evidence>
<organism evidence="3 4">
    <name type="scientific">Hordeum vulgare subsp. vulgare</name>
    <name type="common">Domesticated barley</name>
    <dbReference type="NCBI Taxonomy" id="112509"/>
    <lineage>
        <taxon>Eukaryota</taxon>
        <taxon>Viridiplantae</taxon>
        <taxon>Streptophyta</taxon>
        <taxon>Embryophyta</taxon>
        <taxon>Tracheophyta</taxon>
        <taxon>Spermatophyta</taxon>
        <taxon>Magnoliopsida</taxon>
        <taxon>Liliopsida</taxon>
        <taxon>Poales</taxon>
        <taxon>Poaceae</taxon>
        <taxon>BOP clade</taxon>
        <taxon>Pooideae</taxon>
        <taxon>Triticodae</taxon>
        <taxon>Triticeae</taxon>
        <taxon>Hordeinae</taxon>
        <taxon>Hordeum</taxon>
    </lineage>
</organism>
<name>A0A8I6XKI6_HORVV</name>
<feature type="region of interest" description="Disordered" evidence="2">
    <location>
        <begin position="200"/>
        <end position="228"/>
    </location>
</feature>
<keyword evidence="1" id="KW-0175">Coiled coil</keyword>
<feature type="compositionally biased region" description="Polar residues" evidence="2">
    <location>
        <begin position="208"/>
        <end position="228"/>
    </location>
</feature>
<dbReference type="SMR" id="A0A8I6XKI6"/>
<feature type="coiled-coil region" evidence="1">
    <location>
        <begin position="118"/>
        <end position="176"/>
    </location>
</feature>
<dbReference type="InterPro" id="IPR039266">
    <property type="entry name" value="EN-1/SPM"/>
</dbReference>
<evidence type="ECO:0000313" key="3">
    <source>
        <dbReference type="EnsemblPlants" id="HORVU.MOREX.r3.4HG0405740.1"/>
    </source>
</evidence>
<keyword evidence="4" id="KW-1185">Reference proteome</keyword>
<reference evidence="3" key="3">
    <citation type="submission" date="2022-01" db="UniProtKB">
        <authorList>
            <consortium name="EnsemblPlants"/>
        </authorList>
    </citation>
    <scope>IDENTIFICATION</scope>
    <source>
        <strain evidence="3">subsp. vulgare</strain>
    </source>
</reference>
<protein>
    <submittedName>
        <fullName evidence="3">Uncharacterized protein</fullName>
    </submittedName>
</protein>
<sequence length="228" mass="24800">MPHLYNLYGMAHTASYKKAKAFSESDLDGPNNFTNISSHHKLVAYRDAGKATKGDDFNPSQEPLDLELVMISGGGTPHGSIAIGYGIIRCPLTLPEIKACQSSSCREITRRPRPVDLAIEAALQKERLENQAALEKERLANQAALEKERLASHAALQAALDERDQTTARLIEEERSRNEAAQRALYELFVGLCEKSGQVPPPMPVFSSIGTNNSRAASHNPSPGVSPP</sequence>
<accession>A0A8I6XKI6</accession>
<dbReference type="Proteomes" id="UP000011116">
    <property type="component" value="Chromosome 4H"/>
</dbReference>
<dbReference type="GO" id="GO:0032196">
    <property type="term" value="P:transposition"/>
    <property type="evidence" value="ECO:0007669"/>
    <property type="project" value="InterPro"/>
</dbReference>
<dbReference type="EnsemblPlants" id="HORVU.MOREX.r3.4HG0405740.1">
    <property type="protein sequence ID" value="HORVU.MOREX.r3.4HG0405740.1"/>
    <property type="gene ID" value="HORVU.MOREX.r3.4HG0405740"/>
</dbReference>
<reference evidence="4" key="1">
    <citation type="journal article" date="2012" name="Nature">
        <title>A physical, genetic and functional sequence assembly of the barley genome.</title>
        <authorList>
            <consortium name="The International Barley Genome Sequencing Consortium"/>
            <person name="Mayer K.F."/>
            <person name="Waugh R."/>
            <person name="Brown J.W."/>
            <person name="Schulman A."/>
            <person name="Langridge P."/>
            <person name="Platzer M."/>
            <person name="Fincher G.B."/>
            <person name="Muehlbauer G.J."/>
            <person name="Sato K."/>
            <person name="Close T.J."/>
            <person name="Wise R.P."/>
            <person name="Stein N."/>
        </authorList>
    </citation>
    <scope>NUCLEOTIDE SEQUENCE [LARGE SCALE GENOMIC DNA]</scope>
    <source>
        <strain evidence="4">cv. Morex</strain>
    </source>
</reference>
<dbReference type="PANTHER" id="PTHR33157">
    <property type="entry name" value="AUTONOMOUS TRANSPOSABLE ELEMENT EN-1 MOSAIC PROTEIN-RELATED"/>
    <property type="match status" value="1"/>
</dbReference>
<dbReference type="Gramene" id="HORVU.MOREX.r3.4HG0405740.1">
    <property type="protein sequence ID" value="HORVU.MOREX.r3.4HG0405740.1"/>
    <property type="gene ID" value="HORVU.MOREX.r3.4HG0405740"/>
</dbReference>
<evidence type="ECO:0000256" key="2">
    <source>
        <dbReference type="SAM" id="MobiDB-lite"/>
    </source>
</evidence>
<evidence type="ECO:0000313" key="4">
    <source>
        <dbReference type="Proteomes" id="UP000011116"/>
    </source>
</evidence>
<reference evidence="3" key="2">
    <citation type="submission" date="2020-10" db="EMBL/GenBank/DDBJ databases">
        <authorList>
            <person name="Scholz U."/>
            <person name="Mascher M."/>
            <person name="Fiebig A."/>
        </authorList>
    </citation>
    <scope>NUCLEOTIDE SEQUENCE [LARGE SCALE GENOMIC DNA]</scope>
    <source>
        <strain evidence="3">cv. Morex</strain>
    </source>
</reference>
<dbReference type="AlphaFoldDB" id="A0A8I6XKI6"/>
<dbReference type="PANTHER" id="PTHR33157:SF12">
    <property type="entry name" value="TRANSPOSASE TNP1_EN_SPM-LIKE DOMAIN-CONTAINING PROTEIN"/>
    <property type="match status" value="1"/>
</dbReference>
<proteinExistence type="predicted"/>